<dbReference type="AlphaFoldDB" id="A0A6I3LSC1"/>
<evidence type="ECO:0000313" key="3">
    <source>
        <dbReference type="Proteomes" id="UP000438760"/>
    </source>
</evidence>
<gene>
    <name evidence="2" type="ORF">GJV76_12820</name>
</gene>
<dbReference type="EMBL" id="WMJX01000037">
    <property type="protein sequence ID" value="MTG99002.1"/>
    <property type="molecule type" value="Genomic_DNA"/>
</dbReference>
<dbReference type="InterPro" id="IPR027828">
    <property type="entry name" value="DUF4465"/>
</dbReference>
<dbReference type="RefSeq" id="WP_155093010.1">
    <property type="nucleotide sequence ID" value="NZ_CP102754.1"/>
</dbReference>
<sequence length="361" mass="41012">MKLRFLRTSLLFILGLTITTTVFTSCSSDDNSNDVIYIQEEKVNAEAREEFTIDPKIDPTGLTFKWFNNTTQKELSDSPVLTYKMDFAKTESITLKTTNKEGVINLYNYAVTSFYGENYNVLDLKEIPLQIEVKDGYIWDGTYTDGAKIESNNFLFSHSVTEFGDAKYWNGFIASNSIDKTDHETNFAQNMHGTMANTIKDKETIPFLVAYTEGAEKTYTKGEVIDIEKTATVVTLQGEDSSELVPVEINLGLSPYTYYSITNGDSFAKKFEKGDYFSVVIYLLDENKKVLNEKPIEQKLVNFKKDGDTITKDWQKIQFKDKKAAKYIVFYVDSSDKGEYGINTPALFTIKDIVAHKKAVK</sequence>
<evidence type="ECO:0000256" key="1">
    <source>
        <dbReference type="SAM" id="SignalP"/>
    </source>
</evidence>
<keyword evidence="3" id="KW-1185">Reference proteome</keyword>
<comment type="caution">
    <text evidence="2">The sequence shown here is derived from an EMBL/GenBank/DDBJ whole genome shotgun (WGS) entry which is preliminary data.</text>
</comment>
<dbReference type="Gene3D" id="2.60.120.1350">
    <property type="entry name" value="Protein of unknown function DUF4465"/>
    <property type="match status" value="1"/>
</dbReference>
<feature type="chain" id="PRO_5026260543" evidence="1">
    <location>
        <begin position="25"/>
        <end position="361"/>
    </location>
</feature>
<name>A0A6I3LSC1_9FLAO</name>
<reference evidence="2 3" key="1">
    <citation type="submission" date="2019-11" db="EMBL/GenBank/DDBJ databases">
        <title>Genome of Strain BIT-d1.</title>
        <authorList>
            <person name="Yang Y."/>
        </authorList>
    </citation>
    <scope>NUCLEOTIDE SEQUENCE [LARGE SCALE GENOMIC DNA]</scope>
    <source>
        <strain evidence="2 3">BIT-d1</strain>
    </source>
</reference>
<dbReference type="Proteomes" id="UP000438760">
    <property type="component" value="Unassembled WGS sequence"/>
</dbReference>
<dbReference type="Pfam" id="PF14717">
    <property type="entry name" value="DUF4465"/>
    <property type="match status" value="1"/>
</dbReference>
<accession>A0A6I3LSC1</accession>
<evidence type="ECO:0000313" key="2">
    <source>
        <dbReference type="EMBL" id="MTG99002.1"/>
    </source>
</evidence>
<dbReference type="OrthoDB" id="975232at2"/>
<feature type="signal peptide" evidence="1">
    <location>
        <begin position="1"/>
        <end position="24"/>
    </location>
</feature>
<proteinExistence type="predicted"/>
<keyword evidence="1" id="KW-0732">Signal</keyword>
<organism evidence="2 3">
    <name type="scientific">Myroides albus</name>
    <dbReference type="NCBI Taxonomy" id="2562892"/>
    <lineage>
        <taxon>Bacteria</taxon>
        <taxon>Pseudomonadati</taxon>
        <taxon>Bacteroidota</taxon>
        <taxon>Flavobacteriia</taxon>
        <taxon>Flavobacteriales</taxon>
        <taxon>Flavobacteriaceae</taxon>
        <taxon>Myroides</taxon>
    </lineage>
</organism>
<protein>
    <submittedName>
        <fullName evidence="2">DUF4465 domain-containing protein</fullName>
    </submittedName>
</protein>
<dbReference type="PROSITE" id="PS51257">
    <property type="entry name" value="PROKAR_LIPOPROTEIN"/>
    <property type="match status" value="1"/>
</dbReference>